<keyword evidence="3" id="KW-0175">Coiled coil</keyword>
<dbReference type="EMBL" id="VWZE01008558">
    <property type="protein sequence ID" value="NXF89153.1"/>
    <property type="molecule type" value="Genomic_DNA"/>
</dbReference>
<dbReference type="PANTHER" id="PTHR11915">
    <property type="entry name" value="SPECTRIN/FILAMIN RELATED CYTOSKELETAL PROTEIN"/>
    <property type="match status" value="1"/>
</dbReference>
<protein>
    <submittedName>
        <fullName evidence="4">SPTN2 protein</fullName>
    </submittedName>
</protein>
<organism evidence="4 5">
    <name type="scientific">Eubucco bourcierii</name>
    <name type="common">red-headed barbet</name>
    <dbReference type="NCBI Taxonomy" id="91767"/>
    <lineage>
        <taxon>Eukaryota</taxon>
        <taxon>Metazoa</taxon>
        <taxon>Chordata</taxon>
        <taxon>Craniata</taxon>
        <taxon>Vertebrata</taxon>
        <taxon>Euteleostomi</taxon>
        <taxon>Archelosauria</taxon>
        <taxon>Archosauria</taxon>
        <taxon>Dinosauria</taxon>
        <taxon>Saurischia</taxon>
        <taxon>Theropoda</taxon>
        <taxon>Coelurosauria</taxon>
        <taxon>Aves</taxon>
        <taxon>Neognathae</taxon>
        <taxon>Neoaves</taxon>
        <taxon>Telluraves</taxon>
        <taxon>Coraciimorphae</taxon>
        <taxon>Piciformes</taxon>
        <taxon>Ramphastidae</taxon>
        <taxon>Eubucco</taxon>
    </lineage>
</organism>
<reference evidence="4 5" key="1">
    <citation type="submission" date="2019-09" db="EMBL/GenBank/DDBJ databases">
        <title>Bird 10,000 Genomes (B10K) Project - Family phase.</title>
        <authorList>
            <person name="Zhang G."/>
        </authorList>
    </citation>
    <scope>NUCLEOTIDE SEQUENCE [LARGE SCALE GENOMIC DNA]</scope>
    <source>
        <strain evidence="4">B10K-DU-001-04</strain>
        <tissue evidence="4">Muscle</tissue>
    </source>
</reference>
<dbReference type="OrthoDB" id="5865767at2759"/>
<dbReference type="Pfam" id="PF00435">
    <property type="entry name" value="Spectrin"/>
    <property type="match status" value="2"/>
</dbReference>
<dbReference type="Gene3D" id="1.20.58.60">
    <property type="match status" value="2"/>
</dbReference>
<dbReference type="CDD" id="cd00176">
    <property type="entry name" value="SPEC"/>
    <property type="match status" value="1"/>
</dbReference>
<dbReference type="Proteomes" id="UP000583613">
    <property type="component" value="Unassembled WGS sequence"/>
</dbReference>
<name>A0A7K8XCW5_9PICI</name>
<gene>
    <name evidence="4" type="primary">Sptbn2</name>
    <name evidence="4" type="ORF">EUBBOU_R13213</name>
</gene>
<evidence type="ECO:0000313" key="5">
    <source>
        <dbReference type="Proteomes" id="UP000583613"/>
    </source>
</evidence>
<comment type="caution">
    <text evidence="4">The sequence shown here is derived from an EMBL/GenBank/DDBJ whole genome shotgun (WGS) entry which is preliminary data.</text>
</comment>
<accession>A0A7K8XCW5</accession>
<feature type="non-terminal residue" evidence="4">
    <location>
        <position position="1"/>
    </location>
</feature>
<sequence>LLRDKFREFSRDTSAIGQERLNGANAAADALIAAGHPDNASVAEWKDALNEAWADLLELMDTRAQMLAASYELQRFHHEARQTLAQVREKQKLLPEELGKDLGTAEAMERLHSAQERDIQALSAQVRQVQEDAARLAQAYAGAKAAEIRQDEAGGSQAWAELRGRSQSRRRLLRDTVEHFRFLRSARDLLLWMEAVGRQMEAHQRPR</sequence>
<dbReference type="InterPro" id="IPR002017">
    <property type="entry name" value="Spectrin_repeat"/>
</dbReference>
<keyword evidence="5" id="KW-1185">Reference proteome</keyword>
<keyword evidence="2" id="KW-0009">Actin-binding</keyword>
<evidence type="ECO:0000256" key="2">
    <source>
        <dbReference type="ARBA" id="ARBA00023203"/>
    </source>
</evidence>
<dbReference type="InterPro" id="IPR018159">
    <property type="entry name" value="Spectrin/alpha-actinin"/>
</dbReference>
<dbReference type="GO" id="GO:0003779">
    <property type="term" value="F:actin binding"/>
    <property type="evidence" value="ECO:0007669"/>
    <property type="project" value="UniProtKB-KW"/>
</dbReference>
<feature type="coiled-coil region" evidence="3">
    <location>
        <begin position="105"/>
        <end position="139"/>
    </location>
</feature>
<proteinExistence type="predicted"/>
<evidence type="ECO:0000256" key="3">
    <source>
        <dbReference type="SAM" id="Coils"/>
    </source>
</evidence>
<dbReference type="AlphaFoldDB" id="A0A7K8XCW5"/>
<evidence type="ECO:0000313" key="4">
    <source>
        <dbReference type="EMBL" id="NXF89153.1"/>
    </source>
</evidence>
<evidence type="ECO:0000256" key="1">
    <source>
        <dbReference type="ARBA" id="ARBA00022737"/>
    </source>
</evidence>
<dbReference type="SMART" id="SM00150">
    <property type="entry name" value="SPEC"/>
    <property type="match status" value="2"/>
</dbReference>
<dbReference type="SUPFAM" id="SSF46966">
    <property type="entry name" value="Spectrin repeat"/>
    <property type="match status" value="2"/>
</dbReference>
<feature type="non-terminal residue" evidence="4">
    <location>
        <position position="207"/>
    </location>
</feature>
<keyword evidence="1" id="KW-0677">Repeat</keyword>